<accession>A0A364XVL4</accession>
<dbReference type="EMBL" id="QMFY01000021">
    <property type="protein sequence ID" value="RAV98169.1"/>
    <property type="molecule type" value="Genomic_DNA"/>
</dbReference>
<evidence type="ECO:0000256" key="1">
    <source>
        <dbReference type="SAM" id="SignalP"/>
    </source>
</evidence>
<dbReference type="Gene3D" id="3.40.720.10">
    <property type="entry name" value="Alkaline Phosphatase, subunit A"/>
    <property type="match status" value="1"/>
</dbReference>
<dbReference type="SUPFAM" id="SSF53649">
    <property type="entry name" value="Alkaline phosphatase-like"/>
    <property type="match status" value="1"/>
</dbReference>
<evidence type="ECO:0000313" key="3">
    <source>
        <dbReference type="Proteomes" id="UP000251889"/>
    </source>
</evidence>
<organism evidence="2 3">
    <name type="scientific">Pseudochryseolinea flava</name>
    <dbReference type="NCBI Taxonomy" id="2059302"/>
    <lineage>
        <taxon>Bacteria</taxon>
        <taxon>Pseudomonadati</taxon>
        <taxon>Bacteroidota</taxon>
        <taxon>Cytophagia</taxon>
        <taxon>Cytophagales</taxon>
        <taxon>Fulvivirgaceae</taxon>
        <taxon>Pseudochryseolinea</taxon>
    </lineage>
</organism>
<keyword evidence="3" id="KW-1185">Reference proteome</keyword>
<dbReference type="Proteomes" id="UP000251889">
    <property type="component" value="Unassembled WGS sequence"/>
</dbReference>
<gene>
    <name evidence="2" type="ORF">DQQ10_25215</name>
</gene>
<dbReference type="AlphaFoldDB" id="A0A364XVL4"/>
<dbReference type="InterPro" id="IPR002591">
    <property type="entry name" value="Phosphodiest/P_Trfase"/>
</dbReference>
<feature type="signal peptide" evidence="1">
    <location>
        <begin position="1"/>
        <end position="23"/>
    </location>
</feature>
<dbReference type="OrthoDB" id="9791578at2"/>
<dbReference type="InterPro" id="IPR017850">
    <property type="entry name" value="Alkaline_phosphatase_core_sf"/>
</dbReference>
<sequence length="378" mass="43164">MKKLASYVIFLIIWFTDLPTAAAQQTKNLIFITLDGLRWQEVFSGADSLLINDAQFVHGDSAKPFYSEVTPEARRKQLMPFFWNTIESKGQLYGNRSHNNEVNCANPHWFSYPGYSEIFTGFIEPKIKSNRSITNPNPTFLEFLHSKAEYDKRVAAFATWGTFNDILREKKSKIPVNAGYDKAFAQPTATEAILDSLQQAIVTPIGVRYDSITFRYAMEYLKMQRPKVLFLGLDETDEYGHKGRYDQYLFAAHQADKMIEELWMWLQSQADYKNQTTIIITTDHGRGNGKHWTGHGRLKAGSNHVWLAVMGPDTPALGEIKTATRHYLKQLASTAVALLGYTYDASRPTGKVIESVFTDQRYADLKDSRSKKDRISKR</sequence>
<reference evidence="2 3" key="1">
    <citation type="submission" date="2018-06" db="EMBL/GenBank/DDBJ databases">
        <title>Chryseolinea flavus sp. nov., a member of the phylum Bacteroidetes isolated from soil.</title>
        <authorList>
            <person name="Li Y."/>
            <person name="Wang J."/>
        </authorList>
    </citation>
    <scope>NUCLEOTIDE SEQUENCE [LARGE SCALE GENOMIC DNA]</scope>
    <source>
        <strain evidence="2 3">SDU1-6</strain>
    </source>
</reference>
<name>A0A364XVL4_9BACT</name>
<feature type="chain" id="PRO_5016586115" evidence="1">
    <location>
        <begin position="24"/>
        <end position="378"/>
    </location>
</feature>
<protein>
    <submittedName>
        <fullName evidence="2">Phosphoglyceromutase</fullName>
    </submittedName>
</protein>
<proteinExistence type="predicted"/>
<dbReference type="Pfam" id="PF01663">
    <property type="entry name" value="Phosphodiest"/>
    <property type="match status" value="1"/>
</dbReference>
<evidence type="ECO:0000313" key="2">
    <source>
        <dbReference type="EMBL" id="RAV98169.1"/>
    </source>
</evidence>
<keyword evidence="1" id="KW-0732">Signal</keyword>
<comment type="caution">
    <text evidence="2">The sequence shown here is derived from an EMBL/GenBank/DDBJ whole genome shotgun (WGS) entry which is preliminary data.</text>
</comment>
<dbReference type="RefSeq" id="WP_112749715.1">
    <property type="nucleotide sequence ID" value="NZ_QMFY01000021.1"/>
</dbReference>